<accession>A0AAX4KEM0</accession>
<dbReference type="Proteomes" id="UP001358614">
    <property type="component" value="Chromosome 1"/>
</dbReference>
<keyword evidence="3" id="KW-1185">Reference proteome</keyword>
<reference evidence="2 3" key="1">
    <citation type="submission" date="2024-01" db="EMBL/GenBank/DDBJ databases">
        <title>Comparative genomics of Cryptococcus and Kwoniella reveals pathogenesis evolution and contrasting modes of karyotype evolution via chromosome fusion or intercentromeric recombination.</title>
        <authorList>
            <person name="Coelho M.A."/>
            <person name="David-Palma M."/>
            <person name="Shea T."/>
            <person name="Bowers K."/>
            <person name="McGinley-Smith S."/>
            <person name="Mohammad A.W."/>
            <person name="Gnirke A."/>
            <person name="Yurkov A.M."/>
            <person name="Nowrousian M."/>
            <person name="Sun S."/>
            <person name="Cuomo C.A."/>
            <person name="Heitman J."/>
        </authorList>
    </citation>
    <scope>NUCLEOTIDE SEQUENCE [LARGE SCALE GENOMIC DNA]</scope>
    <source>
        <strain evidence="2 3">PYCC6329</strain>
    </source>
</reference>
<dbReference type="GeneID" id="91101002"/>
<feature type="coiled-coil region" evidence="1">
    <location>
        <begin position="13"/>
        <end position="40"/>
    </location>
</feature>
<dbReference type="EMBL" id="CP144089">
    <property type="protein sequence ID" value="WWD04132.1"/>
    <property type="molecule type" value="Genomic_DNA"/>
</dbReference>
<name>A0AAX4KEM0_9TREE</name>
<dbReference type="RefSeq" id="XP_066082099.1">
    <property type="nucleotide sequence ID" value="XM_066226002.1"/>
</dbReference>
<evidence type="ECO:0000256" key="1">
    <source>
        <dbReference type="SAM" id="Coils"/>
    </source>
</evidence>
<dbReference type="AlphaFoldDB" id="A0AAX4KEM0"/>
<proteinExistence type="predicted"/>
<sequence length="220" mass="25293">MPLTSSFKLSKSLSHLSSRVSDLEAENEDLKERLRFLDFQRVSEWQANRDIITNLESKYSHLLTVYTEDKFESAVRRLTNSMMEDIATERMEHIKTHGSGWSMIDNLLKDHPDQENKIINVLKGNQDTRDQVESYASNTLRGYYKRTIDSGYGEYPSTWRSKLESKAKARMAKSLKDPHLFVLSIQLGDGDDIVAEVVKSSLKVGALPVDEIIRETMFTR</sequence>
<evidence type="ECO:0000313" key="3">
    <source>
        <dbReference type="Proteomes" id="UP001358614"/>
    </source>
</evidence>
<gene>
    <name evidence="2" type="ORF">V865_002198</name>
</gene>
<keyword evidence="1" id="KW-0175">Coiled coil</keyword>
<protein>
    <submittedName>
        <fullName evidence="2">Uncharacterized protein</fullName>
    </submittedName>
</protein>
<organism evidence="2 3">
    <name type="scientific">Kwoniella europaea PYCC6329</name>
    <dbReference type="NCBI Taxonomy" id="1423913"/>
    <lineage>
        <taxon>Eukaryota</taxon>
        <taxon>Fungi</taxon>
        <taxon>Dikarya</taxon>
        <taxon>Basidiomycota</taxon>
        <taxon>Agaricomycotina</taxon>
        <taxon>Tremellomycetes</taxon>
        <taxon>Tremellales</taxon>
        <taxon>Cryptococcaceae</taxon>
        <taxon>Kwoniella</taxon>
    </lineage>
</organism>
<dbReference type="KEGG" id="ker:91101002"/>
<evidence type="ECO:0000313" key="2">
    <source>
        <dbReference type="EMBL" id="WWD04132.1"/>
    </source>
</evidence>